<dbReference type="AlphaFoldDB" id="A0A9P9DNK3"/>
<dbReference type="OrthoDB" id="5314997at2759"/>
<evidence type="ECO:0000313" key="2">
    <source>
        <dbReference type="Proteomes" id="UP000700596"/>
    </source>
</evidence>
<comment type="caution">
    <text evidence="1">The sequence shown here is derived from an EMBL/GenBank/DDBJ whole genome shotgun (WGS) entry which is preliminary data.</text>
</comment>
<protein>
    <recommendedName>
        <fullName evidence="3">F-box domain-containing protein</fullName>
    </recommendedName>
</protein>
<organism evidence="1 2">
    <name type="scientific">Dendryphion nanum</name>
    <dbReference type="NCBI Taxonomy" id="256645"/>
    <lineage>
        <taxon>Eukaryota</taxon>
        <taxon>Fungi</taxon>
        <taxon>Dikarya</taxon>
        <taxon>Ascomycota</taxon>
        <taxon>Pezizomycotina</taxon>
        <taxon>Dothideomycetes</taxon>
        <taxon>Pleosporomycetidae</taxon>
        <taxon>Pleosporales</taxon>
        <taxon>Torulaceae</taxon>
        <taxon>Dendryphion</taxon>
    </lineage>
</organism>
<accession>A0A9P9DNK3</accession>
<dbReference type="EMBL" id="JAGMWT010000009">
    <property type="protein sequence ID" value="KAH7122724.1"/>
    <property type="molecule type" value="Genomic_DNA"/>
</dbReference>
<sequence>MPTLLSLPPELRLIIYSFLPYTTTHREIHIRYAPHPTLALTMFLVHTTLPTSILLTCRLFNTEATPIFAKKKNKILSLCPKILMDIDNAQALKHRFYIFEAMLGCMIAVSDGLAITPFDITDILRVKEGYDPDGVSAKFLKVAGLEQFLQSAGMAMRTNSGFSRSGTRERKKIQVTLRMKSYETFVANHKLHHGFGVMTYCLTTLCAEYMVPIKFLLENSNDEVPDASTASLADLMRSIVTVVSPDGIVTCGGCLNKEAWQAEWETGERL</sequence>
<gene>
    <name evidence="1" type="ORF">B0J11DRAFT_346950</name>
</gene>
<evidence type="ECO:0000313" key="1">
    <source>
        <dbReference type="EMBL" id="KAH7122724.1"/>
    </source>
</evidence>
<proteinExistence type="predicted"/>
<name>A0A9P9DNK3_9PLEO</name>
<dbReference type="Proteomes" id="UP000700596">
    <property type="component" value="Unassembled WGS sequence"/>
</dbReference>
<reference evidence="1" key="1">
    <citation type="journal article" date="2021" name="Nat. Commun.">
        <title>Genetic determinants of endophytism in the Arabidopsis root mycobiome.</title>
        <authorList>
            <person name="Mesny F."/>
            <person name="Miyauchi S."/>
            <person name="Thiergart T."/>
            <person name="Pickel B."/>
            <person name="Atanasova L."/>
            <person name="Karlsson M."/>
            <person name="Huettel B."/>
            <person name="Barry K.W."/>
            <person name="Haridas S."/>
            <person name="Chen C."/>
            <person name="Bauer D."/>
            <person name="Andreopoulos W."/>
            <person name="Pangilinan J."/>
            <person name="LaButti K."/>
            <person name="Riley R."/>
            <person name="Lipzen A."/>
            <person name="Clum A."/>
            <person name="Drula E."/>
            <person name="Henrissat B."/>
            <person name="Kohler A."/>
            <person name="Grigoriev I.V."/>
            <person name="Martin F.M."/>
            <person name="Hacquard S."/>
        </authorList>
    </citation>
    <scope>NUCLEOTIDE SEQUENCE</scope>
    <source>
        <strain evidence="1">MPI-CAGE-CH-0243</strain>
    </source>
</reference>
<keyword evidence="2" id="KW-1185">Reference proteome</keyword>
<evidence type="ECO:0008006" key="3">
    <source>
        <dbReference type="Google" id="ProtNLM"/>
    </source>
</evidence>